<organism evidence="3 4">
    <name type="scientific">Acidimangrovimonas pyrenivorans</name>
    <dbReference type="NCBI Taxonomy" id="2030798"/>
    <lineage>
        <taxon>Bacteria</taxon>
        <taxon>Pseudomonadati</taxon>
        <taxon>Pseudomonadota</taxon>
        <taxon>Alphaproteobacteria</taxon>
        <taxon>Rhodobacterales</taxon>
        <taxon>Paracoccaceae</taxon>
        <taxon>Acidimangrovimonas</taxon>
    </lineage>
</organism>
<evidence type="ECO:0000313" key="3">
    <source>
        <dbReference type="EMBL" id="MFC2969997.1"/>
    </source>
</evidence>
<evidence type="ECO:0000313" key="4">
    <source>
        <dbReference type="Proteomes" id="UP001595443"/>
    </source>
</evidence>
<accession>A0ABV7ALY2</accession>
<dbReference type="SUPFAM" id="SSF160443">
    <property type="entry name" value="SMR domain-like"/>
    <property type="match status" value="1"/>
</dbReference>
<dbReference type="PANTHER" id="PTHR35562:SF2">
    <property type="entry name" value="DNA ENDONUCLEASE SMRA-RELATED"/>
    <property type="match status" value="1"/>
</dbReference>
<dbReference type="Pfam" id="PF01713">
    <property type="entry name" value="Smr"/>
    <property type="match status" value="1"/>
</dbReference>
<feature type="domain" description="Smr" evidence="2">
    <location>
        <begin position="110"/>
        <end position="200"/>
    </location>
</feature>
<dbReference type="PROSITE" id="PS50828">
    <property type="entry name" value="SMR"/>
    <property type="match status" value="1"/>
</dbReference>
<reference evidence="4" key="1">
    <citation type="journal article" date="2019" name="Int. J. Syst. Evol. Microbiol.">
        <title>The Global Catalogue of Microorganisms (GCM) 10K type strain sequencing project: providing services to taxonomists for standard genome sequencing and annotation.</title>
        <authorList>
            <consortium name="The Broad Institute Genomics Platform"/>
            <consortium name="The Broad Institute Genome Sequencing Center for Infectious Disease"/>
            <person name="Wu L."/>
            <person name="Ma J."/>
        </authorList>
    </citation>
    <scope>NUCLEOTIDE SEQUENCE [LARGE SCALE GENOMIC DNA]</scope>
    <source>
        <strain evidence="4">KCTC 62192</strain>
    </source>
</reference>
<dbReference type="PANTHER" id="PTHR35562">
    <property type="entry name" value="DNA ENDONUCLEASE SMRA-RELATED"/>
    <property type="match status" value="1"/>
</dbReference>
<name>A0ABV7ALY2_9RHOB</name>
<keyword evidence="4" id="KW-1185">Reference proteome</keyword>
<dbReference type="Proteomes" id="UP001595443">
    <property type="component" value="Unassembled WGS sequence"/>
</dbReference>
<proteinExistence type="predicted"/>
<feature type="region of interest" description="Disordered" evidence="1">
    <location>
        <begin position="1"/>
        <end position="75"/>
    </location>
</feature>
<dbReference type="Gene3D" id="3.30.1370.110">
    <property type="match status" value="1"/>
</dbReference>
<gene>
    <name evidence="3" type="ORF">ACFOES_18015</name>
</gene>
<dbReference type="InterPro" id="IPR002625">
    <property type="entry name" value="Smr_dom"/>
</dbReference>
<evidence type="ECO:0000259" key="2">
    <source>
        <dbReference type="PROSITE" id="PS50828"/>
    </source>
</evidence>
<dbReference type="SMART" id="SM00463">
    <property type="entry name" value="SMR"/>
    <property type="match status" value="1"/>
</dbReference>
<feature type="compositionally biased region" description="Basic and acidic residues" evidence="1">
    <location>
        <begin position="34"/>
        <end position="52"/>
    </location>
</feature>
<sequence length="207" mass="23130">MARRRPRALRPEEEELWQRVARSLTPMHPARPHPGPEEPDRPVKHDTVKHDPTGPAPLPEFQLGQSARPRAHGHDLAPSVTEHLHHAPVRMDRKQFTRMNRGKLTPERRLDLHGMTLAEAHPELIRFVLTSHAAGKRLVLVITGKGRDGDGMGPIPTRRGILRHQVPHWLSAPPLGAVVLQVTPAHRKHGGEGAFYVYLRRAPGSTG</sequence>
<dbReference type="RefSeq" id="WP_377834754.1">
    <property type="nucleotide sequence ID" value="NZ_JBHRSK010000016.1"/>
</dbReference>
<evidence type="ECO:0000256" key="1">
    <source>
        <dbReference type="SAM" id="MobiDB-lite"/>
    </source>
</evidence>
<comment type="caution">
    <text evidence="3">The sequence shown here is derived from an EMBL/GenBank/DDBJ whole genome shotgun (WGS) entry which is preliminary data.</text>
</comment>
<dbReference type="EMBL" id="JBHRSK010000016">
    <property type="protein sequence ID" value="MFC2969997.1"/>
    <property type="molecule type" value="Genomic_DNA"/>
</dbReference>
<dbReference type="InterPro" id="IPR036063">
    <property type="entry name" value="Smr_dom_sf"/>
</dbReference>
<protein>
    <submittedName>
        <fullName evidence="3">Smr/MutS family protein</fullName>
    </submittedName>
</protein>